<gene>
    <name evidence="2" type="ORF">CYCCA115_LOCUS15847</name>
</gene>
<evidence type="ECO:0000313" key="3">
    <source>
        <dbReference type="Proteomes" id="UP001295423"/>
    </source>
</evidence>
<dbReference type="PANTHER" id="PTHR37163">
    <property type="entry name" value="CONSERVED PROTEIN"/>
    <property type="match status" value="1"/>
</dbReference>
<dbReference type="EMBL" id="CAKOGP040001892">
    <property type="protein sequence ID" value="CAJ1955633.1"/>
    <property type="molecule type" value="Genomic_DNA"/>
</dbReference>
<proteinExistence type="predicted"/>
<feature type="region of interest" description="Disordered" evidence="1">
    <location>
        <begin position="154"/>
        <end position="206"/>
    </location>
</feature>
<feature type="compositionally biased region" description="Basic and acidic residues" evidence="1">
    <location>
        <begin position="175"/>
        <end position="192"/>
    </location>
</feature>
<evidence type="ECO:0000256" key="1">
    <source>
        <dbReference type="SAM" id="MobiDB-lite"/>
    </source>
</evidence>
<reference evidence="2" key="1">
    <citation type="submission" date="2023-08" db="EMBL/GenBank/DDBJ databases">
        <authorList>
            <person name="Audoor S."/>
            <person name="Bilcke G."/>
        </authorList>
    </citation>
    <scope>NUCLEOTIDE SEQUENCE</scope>
</reference>
<dbReference type="PANTHER" id="PTHR37163:SF1">
    <property type="entry name" value="DUF501 DOMAIN-CONTAINING PROTEIN"/>
    <property type="match status" value="1"/>
</dbReference>
<dbReference type="AlphaFoldDB" id="A0AAD2PVL0"/>
<feature type="region of interest" description="Disordered" evidence="1">
    <location>
        <begin position="1"/>
        <end position="41"/>
    </location>
</feature>
<organism evidence="2 3">
    <name type="scientific">Cylindrotheca closterium</name>
    <dbReference type="NCBI Taxonomy" id="2856"/>
    <lineage>
        <taxon>Eukaryota</taxon>
        <taxon>Sar</taxon>
        <taxon>Stramenopiles</taxon>
        <taxon>Ochrophyta</taxon>
        <taxon>Bacillariophyta</taxon>
        <taxon>Bacillariophyceae</taxon>
        <taxon>Bacillariophycidae</taxon>
        <taxon>Bacillariales</taxon>
        <taxon>Bacillariaceae</taxon>
        <taxon>Cylindrotheca</taxon>
    </lineage>
</organism>
<protein>
    <submittedName>
        <fullName evidence="2">Uncharacterized protein</fullName>
    </submittedName>
</protein>
<evidence type="ECO:0000313" key="2">
    <source>
        <dbReference type="EMBL" id="CAJ1955633.1"/>
    </source>
</evidence>
<name>A0AAD2PVL0_9STRA</name>
<keyword evidence="3" id="KW-1185">Reference proteome</keyword>
<sequence>MVGDANTTIIKVDNIEDEQQKEAKPTTKNHSRKNMGRNARRRRQKVLAIEAAAAQAAIGNTPALDCESSIEPGADIGNPSCILPQDRGYQWPAVKDLCLLSESDKHQLIAQLGYLPGNALQVVARVKDYFPSLCNIADEPLALKLYPLVLRDESDSTRSHRKRRRPQTQEGEDVTTIRDKTNNDINDNESREKKKKKKKDPPLVEPFPTMYWVTHPRFRALISKLELISTATAEEGGGGSGGSIKQFQDRLQKESEALASMKRAHLQYGQERFDLITQDDWKFIQNRQWEAAFSPSRGVAGIRKPSGIKCLHSHAAHYWSGCRDNVVGQWTSDQVKTLLDEADQP</sequence>
<feature type="compositionally biased region" description="Basic residues" evidence="1">
    <location>
        <begin position="27"/>
        <end position="41"/>
    </location>
</feature>
<dbReference type="Pfam" id="PF04417">
    <property type="entry name" value="DUF501"/>
    <property type="match status" value="1"/>
</dbReference>
<accession>A0AAD2PVL0</accession>
<comment type="caution">
    <text evidence="2">The sequence shown here is derived from an EMBL/GenBank/DDBJ whole genome shotgun (WGS) entry which is preliminary data.</text>
</comment>
<dbReference type="InterPro" id="IPR007511">
    <property type="entry name" value="DUF501"/>
</dbReference>
<dbReference type="Proteomes" id="UP001295423">
    <property type="component" value="Unassembled WGS sequence"/>
</dbReference>